<protein>
    <submittedName>
        <fullName evidence="1">Uncharacterized protein</fullName>
    </submittedName>
</protein>
<evidence type="ECO:0000313" key="2">
    <source>
        <dbReference type="Proteomes" id="UP000617340"/>
    </source>
</evidence>
<organism evidence="1 2">
    <name type="scientific">Vespula germanica</name>
    <name type="common">German yellow jacket</name>
    <name type="synonym">Paravespula germanica</name>
    <dbReference type="NCBI Taxonomy" id="30212"/>
    <lineage>
        <taxon>Eukaryota</taxon>
        <taxon>Metazoa</taxon>
        <taxon>Ecdysozoa</taxon>
        <taxon>Arthropoda</taxon>
        <taxon>Hexapoda</taxon>
        <taxon>Insecta</taxon>
        <taxon>Pterygota</taxon>
        <taxon>Neoptera</taxon>
        <taxon>Endopterygota</taxon>
        <taxon>Hymenoptera</taxon>
        <taxon>Apocrita</taxon>
        <taxon>Aculeata</taxon>
        <taxon>Vespoidea</taxon>
        <taxon>Vespidae</taxon>
        <taxon>Vespinae</taxon>
        <taxon>Vespula</taxon>
    </lineage>
</organism>
<comment type="caution">
    <text evidence="1">The sequence shown here is derived from an EMBL/GenBank/DDBJ whole genome shotgun (WGS) entry which is preliminary data.</text>
</comment>
<dbReference type="AlphaFoldDB" id="A0A834JDW7"/>
<name>A0A834JDW7_VESGE</name>
<accession>A0A834JDW7</accession>
<reference evidence="1" key="1">
    <citation type="journal article" date="2020" name="G3 (Bethesda)">
        <title>High-Quality Assemblies for Three Invasive Social Wasps from the &lt;i&gt;Vespula&lt;/i&gt; Genus.</title>
        <authorList>
            <person name="Harrop T.W.R."/>
            <person name="Guhlin J."/>
            <person name="McLaughlin G.M."/>
            <person name="Permina E."/>
            <person name="Stockwell P."/>
            <person name="Gilligan J."/>
            <person name="Le Lec M.F."/>
            <person name="Gruber M.A.M."/>
            <person name="Quinn O."/>
            <person name="Lovegrove M."/>
            <person name="Duncan E.J."/>
            <person name="Remnant E.J."/>
            <person name="Van Eeckhoven J."/>
            <person name="Graham B."/>
            <person name="Knapp R.A."/>
            <person name="Langford K.W."/>
            <person name="Kronenberg Z."/>
            <person name="Press M.O."/>
            <person name="Eacker S.M."/>
            <person name="Wilson-Rankin E.E."/>
            <person name="Purcell J."/>
            <person name="Lester P.J."/>
            <person name="Dearden P.K."/>
        </authorList>
    </citation>
    <scope>NUCLEOTIDE SEQUENCE</scope>
    <source>
        <strain evidence="1">Linc-1</strain>
    </source>
</reference>
<proteinExistence type="predicted"/>
<keyword evidence="2" id="KW-1185">Reference proteome</keyword>
<sequence length="93" mass="10161">MAVETGFSDGGERTMSISPLVPELRNERAVSRNKRGGEPKLLLEVLPEWKLLNEEFLHLLGLMKKKVGGCGVGGWFKADFVVGSALSDYGGPW</sequence>
<dbReference type="Proteomes" id="UP000617340">
    <property type="component" value="Unassembled WGS sequence"/>
</dbReference>
<evidence type="ECO:0000313" key="1">
    <source>
        <dbReference type="EMBL" id="KAF7386230.1"/>
    </source>
</evidence>
<gene>
    <name evidence="1" type="ORF">HZH68_013362</name>
</gene>
<dbReference type="EMBL" id="JACSDZ010000015">
    <property type="protein sequence ID" value="KAF7386230.1"/>
    <property type="molecule type" value="Genomic_DNA"/>
</dbReference>